<dbReference type="InterPro" id="IPR032710">
    <property type="entry name" value="NTF2-like_dom_sf"/>
</dbReference>
<dbReference type="Gene3D" id="3.10.450.50">
    <property type="match status" value="1"/>
</dbReference>
<keyword evidence="2" id="KW-1185">Reference proteome</keyword>
<dbReference type="PANTHER" id="PTHR38436">
    <property type="entry name" value="POLYKETIDE CYCLASE SNOAL-LIKE DOMAIN"/>
    <property type="match status" value="1"/>
</dbReference>
<protein>
    <submittedName>
        <fullName evidence="1">Ester cyclase</fullName>
    </submittedName>
</protein>
<evidence type="ECO:0000313" key="1">
    <source>
        <dbReference type="EMBL" id="POY35450.1"/>
    </source>
</evidence>
<sequence>MSTENNKEIVIRFNKEFLQKGNTEVLAELVDEHFVNHTIPPNMPNDVSGLIQFVSILHKGFSDLSIQIEEQIAENDMVATRKTITATHMGEIMGRQPTGKKVTIKVMDMVRLKNGKYIDHWGINDMMQVIQSL</sequence>
<proteinExistence type="predicted"/>
<organism evidence="1 2">
    <name type="scientific">Solitalea longa</name>
    <dbReference type="NCBI Taxonomy" id="2079460"/>
    <lineage>
        <taxon>Bacteria</taxon>
        <taxon>Pseudomonadati</taxon>
        <taxon>Bacteroidota</taxon>
        <taxon>Sphingobacteriia</taxon>
        <taxon>Sphingobacteriales</taxon>
        <taxon>Sphingobacteriaceae</taxon>
        <taxon>Solitalea</taxon>
    </lineage>
</organism>
<gene>
    <name evidence="1" type="ORF">C3K47_15430</name>
</gene>
<dbReference type="SUPFAM" id="SSF54427">
    <property type="entry name" value="NTF2-like"/>
    <property type="match status" value="1"/>
</dbReference>
<comment type="caution">
    <text evidence="1">The sequence shown here is derived from an EMBL/GenBank/DDBJ whole genome shotgun (WGS) entry which is preliminary data.</text>
</comment>
<name>A0A2S4ZYL2_9SPHI</name>
<dbReference type="Proteomes" id="UP000236893">
    <property type="component" value="Unassembled WGS sequence"/>
</dbReference>
<dbReference type="PANTHER" id="PTHR38436:SF1">
    <property type="entry name" value="ESTER CYCLASE"/>
    <property type="match status" value="1"/>
</dbReference>
<evidence type="ECO:0000313" key="2">
    <source>
        <dbReference type="Proteomes" id="UP000236893"/>
    </source>
</evidence>
<dbReference type="Pfam" id="PF07366">
    <property type="entry name" value="SnoaL"/>
    <property type="match status" value="1"/>
</dbReference>
<dbReference type="EMBL" id="PQVF01000011">
    <property type="protein sequence ID" value="POY35450.1"/>
    <property type="molecule type" value="Genomic_DNA"/>
</dbReference>
<accession>A0A2S4ZYL2</accession>
<dbReference type="AlphaFoldDB" id="A0A2S4ZYL2"/>
<dbReference type="RefSeq" id="WP_103790055.1">
    <property type="nucleotide sequence ID" value="NZ_PQVF01000011.1"/>
</dbReference>
<dbReference type="OrthoDB" id="7876517at2"/>
<reference evidence="1 2" key="1">
    <citation type="submission" date="2018-01" db="EMBL/GenBank/DDBJ databases">
        <authorList>
            <person name="Gaut B.S."/>
            <person name="Morton B.R."/>
            <person name="Clegg M.T."/>
            <person name="Duvall M.R."/>
        </authorList>
    </citation>
    <scope>NUCLEOTIDE SEQUENCE [LARGE SCALE GENOMIC DNA]</scope>
    <source>
        <strain evidence="1 2">HR-AV</strain>
    </source>
</reference>
<dbReference type="InterPro" id="IPR009959">
    <property type="entry name" value="Cyclase_SnoaL-like"/>
</dbReference>
<dbReference type="GO" id="GO:0030638">
    <property type="term" value="P:polyketide metabolic process"/>
    <property type="evidence" value="ECO:0007669"/>
    <property type="project" value="InterPro"/>
</dbReference>